<dbReference type="InterPro" id="IPR040217">
    <property type="entry name" value="ACR1-12"/>
</dbReference>
<dbReference type="Proteomes" id="UP000000763">
    <property type="component" value="Chromosome 8"/>
</dbReference>
<name>C7J5L6_ORYSJ</name>
<accession>C7J5L6</accession>
<dbReference type="PANTHER" id="PTHR31096">
    <property type="entry name" value="ACT DOMAIN-CONTAINING PROTEIN ACR4-RELATED"/>
    <property type="match status" value="1"/>
</dbReference>
<dbReference type="KEGG" id="dosa:Os08g0242700"/>
<comment type="function">
    <text evidence="2">Binds amino acids.</text>
</comment>
<dbReference type="SUPFAM" id="SSF55021">
    <property type="entry name" value="ACT-like"/>
    <property type="match status" value="1"/>
</dbReference>
<dbReference type="GO" id="GO:0016597">
    <property type="term" value="F:amino acid binding"/>
    <property type="evidence" value="ECO:0007669"/>
    <property type="project" value="UniProtKB-UniRule"/>
</dbReference>
<evidence type="ECO:0000256" key="1">
    <source>
        <dbReference type="ARBA" id="ARBA00022737"/>
    </source>
</evidence>
<protein>
    <recommendedName>
        <fullName evidence="2">ACT domain-containing protein ACR</fullName>
    </recommendedName>
    <alternativeName>
        <fullName evidence="2">Protein ACT DOMAIN REPEATS</fullName>
    </alternativeName>
</protein>
<dbReference type="EMBL" id="AP008214">
    <property type="protein sequence ID" value="BAH94191.1"/>
    <property type="molecule type" value="Genomic_DNA"/>
</dbReference>
<evidence type="ECO:0000313" key="4">
    <source>
        <dbReference type="Proteomes" id="UP000000763"/>
    </source>
</evidence>
<sequence>MVNGMLDYCICDASKISFICFIYLFHFSLLVVETADRPGLLVDLVKIIDDINITVQSGEFDTEGLLAKAKFHVSYRGKPLIKALQQVLANSLRYFLRRPTTEEGSY</sequence>
<reference evidence="3 4" key="1">
    <citation type="journal article" date="2005" name="Nature">
        <title>The map-based sequence of the rice genome.</title>
        <authorList>
            <consortium name="International rice genome sequencing project (IRGSP)"/>
            <person name="Matsumoto T."/>
            <person name="Wu J."/>
            <person name="Kanamori H."/>
            <person name="Katayose Y."/>
            <person name="Fujisawa M."/>
            <person name="Namiki N."/>
            <person name="Mizuno H."/>
            <person name="Yamamoto K."/>
            <person name="Antonio B.A."/>
            <person name="Baba T."/>
            <person name="Sakata K."/>
            <person name="Nagamura Y."/>
            <person name="Aoki H."/>
            <person name="Arikawa K."/>
            <person name="Arita K."/>
            <person name="Bito T."/>
            <person name="Chiden Y."/>
            <person name="Fujitsuka N."/>
            <person name="Fukunaka R."/>
            <person name="Hamada M."/>
            <person name="Harada C."/>
            <person name="Hayashi A."/>
            <person name="Hijishita S."/>
            <person name="Honda M."/>
            <person name="Hosokawa S."/>
            <person name="Ichikawa Y."/>
            <person name="Idonuma A."/>
            <person name="Iijima M."/>
            <person name="Ikeda M."/>
            <person name="Ikeno M."/>
            <person name="Ito K."/>
            <person name="Ito S."/>
            <person name="Ito T."/>
            <person name="Ito Y."/>
            <person name="Ito Y."/>
            <person name="Iwabuchi A."/>
            <person name="Kamiya K."/>
            <person name="Karasawa W."/>
            <person name="Kurita K."/>
            <person name="Katagiri S."/>
            <person name="Kikuta A."/>
            <person name="Kobayashi H."/>
            <person name="Kobayashi N."/>
            <person name="Machita K."/>
            <person name="Maehara T."/>
            <person name="Masukawa M."/>
            <person name="Mizubayashi T."/>
            <person name="Mukai Y."/>
            <person name="Nagasaki H."/>
            <person name="Nagata Y."/>
            <person name="Naito S."/>
            <person name="Nakashima M."/>
            <person name="Nakama Y."/>
            <person name="Nakamichi Y."/>
            <person name="Nakamura M."/>
            <person name="Meguro A."/>
            <person name="Negishi M."/>
            <person name="Ohta I."/>
            <person name="Ohta T."/>
            <person name="Okamoto M."/>
            <person name="Ono N."/>
            <person name="Saji S."/>
            <person name="Sakaguchi M."/>
            <person name="Sakai K."/>
            <person name="Shibata M."/>
            <person name="Shimokawa T."/>
            <person name="Song J."/>
            <person name="Takazaki Y."/>
            <person name="Terasawa K."/>
            <person name="Tsugane M."/>
            <person name="Tsuji K."/>
            <person name="Ueda S."/>
            <person name="Waki K."/>
            <person name="Yamagata H."/>
            <person name="Yamamoto M."/>
            <person name="Yamamoto S."/>
            <person name="Yamane H."/>
            <person name="Yoshiki S."/>
            <person name="Yoshihara R."/>
            <person name="Yukawa K."/>
            <person name="Zhong H."/>
            <person name="Yano M."/>
            <person name="Yuan Q."/>
            <person name="Ouyang S."/>
            <person name="Liu J."/>
            <person name="Jones K.M."/>
            <person name="Gansberger K."/>
            <person name="Moffat K."/>
            <person name="Hill J."/>
            <person name="Bera J."/>
            <person name="Fadrosh D."/>
            <person name="Jin S."/>
            <person name="Johri S."/>
            <person name="Kim M."/>
            <person name="Overton L."/>
            <person name="Reardon M."/>
            <person name="Tsitrin T."/>
            <person name="Vuong H."/>
            <person name="Weaver B."/>
            <person name="Ciecko A."/>
            <person name="Tallon L."/>
            <person name="Jackson J."/>
            <person name="Pai G."/>
            <person name="Aken S.V."/>
            <person name="Utterback T."/>
            <person name="Reidmuller S."/>
            <person name="Feldblyum T."/>
            <person name="Hsiao J."/>
            <person name="Zismann V."/>
            <person name="Iobst S."/>
            <person name="de Vazeille A.R."/>
            <person name="Buell C.R."/>
            <person name="Ying K."/>
            <person name="Li Y."/>
            <person name="Lu T."/>
            <person name="Huang Y."/>
            <person name="Zhao Q."/>
            <person name="Feng Q."/>
            <person name="Zhang L."/>
            <person name="Zhu J."/>
            <person name="Weng Q."/>
            <person name="Mu J."/>
            <person name="Lu Y."/>
            <person name="Fan D."/>
            <person name="Liu Y."/>
            <person name="Guan J."/>
            <person name="Zhang Y."/>
            <person name="Yu S."/>
            <person name="Liu X."/>
            <person name="Zhang Y."/>
            <person name="Hong G."/>
            <person name="Han B."/>
            <person name="Choisne N."/>
            <person name="Demange N."/>
            <person name="Orjeda G."/>
            <person name="Samain S."/>
            <person name="Cattolico L."/>
            <person name="Pelletier E."/>
            <person name="Couloux A."/>
            <person name="Segurens B."/>
            <person name="Wincker P."/>
            <person name="D'Hont A."/>
            <person name="Scarpelli C."/>
            <person name="Weissenbach J."/>
            <person name="Salanoubat M."/>
            <person name="Quetier F."/>
            <person name="Yu Y."/>
            <person name="Kim H.R."/>
            <person name="Rambo T."/>
            <person name="Currie J."/>
            <person name="Collura K."/>
            <person name="Luo M."/>
            <person name="Yang T."/>
            <person name="Ammiraju J.S.S."/>
            <person name="Engler F."/>
            <person name="Soderlund C."/>
            <person name="Wing R.A."/>
            <person name="Palmer L.E."/>
            <person name="de la Bastide M."/>
            <person name="Spiegel L."/>
            <person name="Nascimento L."/>
            <person name="Zutavern T."/>
            <person name="O'Shaughnessy A."/>
            <person name="Dike S."/>
            <person name="Dedhia N."/>
            <person name="Preston R."/>
            <person name="Balija V."/>
            <person name="McCombie W.R."/>
            <person name="Chow T."/>
            <person name="Chen H."/>
            <person name="Chung M."/>
            <person name="Chen C."/>
            <person name="Shaw J."/>
            <person name="Wu H."/>
            <person name="Hsiao K."/>
            <person name="Chao Y."/>
            <person name="Chu M."/>
            <person name="Cheng C."/>
            <person name="Hour A."/>
            <person name="Lee P."/>
            <person name="Lin S."/>
            <person name="Lin Y."/>
            <person name="Liou J."/>
            <person name="Liu S."/>
            <person name="Hsing Y."/>
            <person name="Raghuvanshi S."/>
            <person name="Mohanty A."/>
            <person name="Bharti A.K."/>
            <person name="Gaur A."/>
            <person name="Gupta V."/>
            <person name="Kumar D."/>
            <person name="Ravi V."/>
            <person name="Vij S."/>
            <person name="Kapur A."/>
            <person name="Khurana P."/>
            <person name="Khurana P."/>
            <person name="Khurana J.P."/>
            <person name="Tyagi A.K."/>
            <person name="Gaikwad K."/>
            <person name="Singh A."/>
            <person name="Dalal V."/>
            <person name="Srivastava S."/>
            <person name="Dixit A."/>
            <person name="Pal A.K."/>
            <person name="Ghazi I.A."/>
            <person name="Yadav M."/>
            <person name="Pandit A."/>
            <person name="Bhargava A."/>
            <person name="Sureshbabu K."/>
            <person name="Batra K."/>
            <person name="Sharma T.R."/>
            <person name="Mohapatra T."/>
            <person name="Singh N.K."/>
            <person name="Messing J."/>
            <person name="Nelson A.B."/>
            <person name="Fuks G."/>
            <person name="Kavchok S."/>
            <person name="Keizer G."/>
            <person name="Linton E."/>
            <person name="Llaca V."/>
            <person name="Song R."/>
            <person name="Tanyolac B."/>
            <person name="Young S."/>
            <person name="Ho-Il K."/>
            <person name="Hahn J.H."/>
            <person name="Sangsakoo G."/>
            <person name="Vanavichit A."/>
            <person name="de Mattos Luiz.A.T."/>
            <person name="Zimmer P.D."/>
            <person name="Malone G."/>
            <person name="Dellagostin O."/>
            <person name="de Oliveira A.C."/>
            <person name="Bevan M."/>
            <person name="Bancroft I."/>
            <person name="Minx P."/>
            <person name="Cordum H."/>
            <person name="Wilson R."/>
            <person name="Cheng Z."/>
            <person name="Jin W."/>
            <person name="Jiang J."/>
            <person name="Leong S.A."/>
            <person name="Iwama H."/>
            <person name="Gojobori T."/>
            <person name="Itoh T."/>
            <person name="Niimura Y."/>
            <person name="Fujii Y."/>
            <person name="Habara T."/>
            <person name="Sakai H."/>
            <person name="Sato Y."/>
            <person name="Wilson G."/>
            <person name="Kumar K."/>
            <person name="McCouch S."/>
            <person name="Juretic N."/>
            <person name="Hoen D."/>
            <person name="Wright S."/>
            <person name="Bruskiewich R."/>
            <person name="Bureau T."/>
            <person name="Miyao A."/>
            <person name="Hirochika H."/>
            <person name="Nishikawa T."/>
            <person name="Kadowaki K."/>
            <person name="Sugiura M."/>
            <person name="Burr B."/>
            <person name="Sasaki T."/>
        </authorList>
    </citation>
    <scope>NUCLEOTIDE SEQUENCE [LARGE SCALE GENOMIC DNA]</scope>
    <source>
        <strain evidence="4">cv. Nipponbare</strain>
    </source>
</reference>
<reference evidence="4" key="2">
    <citation type="journal article" date="2008" name="Nucleic Acids Res.">
        <title>The rice annotation project database (RAP-DB): 2008 update.</title>
        <authorList>
            <consortium name="The rice annotation project (RAP)"/>
        </authorList>
    </citation>
    <scope>GENOME REANNOTATION</scope>
    <source>
        <strain evidence="4">cv. Nipponbare</strain>
    </source>
</reference>
<dbReference type="CDD" id="cd04873">
    <property type="entry name" value="ACT_UUR-ACR-like"/>
    <property type="match status" value="1"/>
</dbReference>
<dbReference type="Gene3D" id="3.30.70.260">
    <property type="match status" value="1"/>
</dbReference>
<dbReference type="InterPro" id="IPR045865">
    <property type="entry name" value="ACT-like_dom_sf"/>
</dbReference>
<dbReference type="PANTHER" id="PTHR31096:SF16">
    <property type="entry name" value="ACT DOMAIN-CONTAINING PROTEIN ACR11"/>
    <property type="match status" value="1"/>
</dbReference>
<organism evidence="3 4">
    <name type="scientific">Oryza sativa subsp. japonica</name>
    <name type="common">Rice</name>
    <dbReference type="NCBI Taxonomy" id="39947"/>
    <lineage>
        <taxon>Eukaryota</taxon>
        <taxon>Viridiplantae</taxon>
        <taxon>Streptophyta</taxon>
        <taxon>Embryophyta</taxon>
        <taxon>Tracheophyta</taxon>
        <taxon>Spermatophyta</taxon>
        <taxon>Magnoliopsida</taxon>
        <taxon>Liliopsida</taxon>
        <taxon>Poales</taxon>
        <taxon>Poaceae</taxon>
        <taxon>BOP clade</taxon>
        <taxon>Oryzoideae</taxon>
        <taxon>Oryzeae</taxon>
        <taxon>Oryzinae</taxon>
        <taxon>Oryza</taxon>
        <taxon>Oryza sativa</taxon>
    </lineage>
</organism>
<keyword evidence="1 2" id="KW-0677">Repeat</keyword>
<proteinExistence type="predicted"/>
<evidence type="ECO:0000256" key="2">
    <source>
        <dbReference type="RuleBase" id="RU369043"/>
    </source>
</evidence>
<gene>
    <name evidence="3" type="ordered locus">Os08g0242700</name>
</gene>
<dbReference type="AlphaFoldDB" id="C7J5L6"/>
<evidence type="ECO:0000313" key="3">
    <source>
        <dbReference type="EMBL" id="BAH94191.1"/>
    </source>
</evidence>